<dbReference type="EMBL" id="BNJF01000010">
    <property type="protein sequence ID" value="GHO51021.1"/>
    <property type="molecule type" value="Genomic_DNA"/>
</dbReference>
<evidence type="ECO:0000313" key="2">
    <source>
        <dbReference type="Proteomes" id="UP000612362"/>
    </source>
</evidence>
<evidence type="ECO:0008006" key="3">
    <source>
        <dbReference type="Google" id="ProtNLM"/>
    </source>
</evidence>
<name>A0A8J3I9B2_9CHLR</name>
<proteinExistence type="predicted"/>
<evidence type="ECO:0000313" key="1">
    <source>
        <dbReference type="EMBL" id="GHO51021.1"/>
    </source>
</evidence>
<dbReference type="Gene3D" id="3.20.20.80">
    <property type="entry name" value="Glycosidases"/>
    <property type="match status" value="1"/>
</dbReference>
<protein>
    <recommendedName>
        <fullName evidence="3">Abortive infection protein</fullName>
    </recommendedName>
</protein>
<keyword evidence="2" id="KW-1185">Reference proteome</keyword>
<dbReference type="InterPro" id="IPR017853">
    <property type="entry name" value="GH"/>
</dbReference>
<reference evidence="1" key="1">
    <citation type="submission" date="2020-10" db="EMBL/GenBank/DDBJ databases">
        <title>Taxonomic study of unclassified bacteria belonging to the class Ktedonobacteria.</title>
        <authorList>
            <person name="Yabe S."/>
            <person name="Wang C.M."/>
            <person name="Zheng Y."/>
            <person name="Sakai Y."/>
            <person name="Cavaletti L."/>
            <person name="Monciardini P."/>
            <person name="Donadio S."/>
        </authorList>
    </citation>
    <scope>NUCLEOTIDE SEQUENCE</scope>
    <source>
        <strain evidence="1">SOSP1-1</strain>
    </source>
</reference>
<gene>
    <name evidence="1" type="ORF">KSX_91840</name>
</gene>
<dbReference type="AlphaFoldDB" id="A0A8J3I9B2"/>
<organism evidence="1 2">
    <name type="scientific">Ktedonospora formicarum</name>
    <dbReference type="NCBI Taxonomy" id="2778364"/>
    <lineage>
        <taxon>Bacteria</taxon>
        <taxon>Bacillati</taxon>
        <taxon>Chloroflexota</taxon>
        <taxon>Ktedonobacteria</taxon>
        <taxon>Ktedonobacterales</taxon>
        <taxon>Ktedonobacteraceae</taxon>
        <taxon>Ktedonospora</taxon>
    </lineage>
</organism>
<dbReference type="RefSeq" id="WP_220199970.1">
    <property type="nucleotide sequence ID" value="NZ_BNJF01000010.1"/>
</dbReference>
<dbReference type="SUPFAM" id="SSF51445">
    <property type="entry name" value="(Trans)glycosidases"/>
    <property type="match status" value="1"/>
</dbReference>
<accession>A0A8J3I9B2</accession>
<dbReference type="Proteomes" id="UP000612362">
    <property type="component" value="Unassembled WGS sequence"/>
</dbReference>
<sequence length="334" mass="37981">MQRKGVCYDVGRVMMGEQWRPTFDLSTVHRELEIIRQDLHCTAVRICGLDIERLMIAAEDALKQGLDVWFSPEMWDRSQEETLDYLVKAATVVEQLRSAFPQRLVLSIGSELTLFMQGIIEGNNVLERIGHPAFLQQVKAGTHNKVLNAFLARANEAVRKVFHGNVTYFSVPLEMVDWSLFDFVGVDMYREARIKDSYGEMVRRYLGYHKPVVIGEFGCCTYQGAENVGGRGWAIVDPQNPLQLNGDYVRDEGVQARELNDVLRILDDVGVDGAFVFTFVAPILAYHEDPKYDLDMASYGLVKSYADRHGTTYPDMSWEPKESFAAVAEYYANH</sequence>
<comment type="caution">
    <text evidence="1">The sequence shown here is derived from an EMBL/GenBank/DDBJ whole genome shotgun (WGS) entry which is preliminary data.</text>
</comment>